<name>A0ABP7AIQ3_9MICO</name>
<dbReference type="RefSeq" id="WP_344737457.1">
    <property type="nucleotide sequence ID" value="NZ_BAAAYU010000005.1"/>
</dbReference>
<dbReference type="EMBL" id="BAAAYU010000005">
    <property type="protein sequence ID" value="GAA3633556.1"/>
    <property type="molecule type" value="Genomic_DNA"/>
</dbReference>
<comment type="caution">
    <text evidence="2">The sequence shown here is derived from an EMBL/GenBank/DDBJ whole genome shotgun (WGS) entry which is preliminary data.</text>
</comment>
<keyword evidence="1" id="KW-0812">Transmembrane</keyword>
<accession>A0ABP7AIQ3</accession>
<reference evidence="3" key="1">
    <citation type="journal article" date="2019" name="Int. J. Syst. Evol. Microbiol.">
        <title>The Global Catalogue of Microorganisms (GCM) 10K type strain sequencing project: providing services to taxonomists for standard genome sequencing and annotation.</title>
        <authorList>
            <consortium name="The Broad Institute Genomics Platform"/>
            <consortium name="The Broad Institute Genome Sequencing Center for Infectious Disease"/>
            <person name="Wu L."/>
            <person name="Ma J."/>
        </authorList>
    </citation>
    <scope>NUCLEOTIDE SEQUENCE [LARGE SCALE GENOMIC DNA]</scope>
    <source>
        <strain evidence="3">JCM 16544</strain>
    </source>
</reference>
<sequence>MARIGGRNLWIAVPAGLLCAGIVGALVYLAVPMVPSVVAWTGDTLRDATTRAAEVTAEPSPAQIAASEDLDCRALYPDRLWSEMVWRGDVLLTQDYAPPVTATPGLVEAASPTVRVACAWRTESGESVVSTLAVVDPAAGEAAAQMLGANSFACAEGFGGLSCSRERGSVVESHVFSGGLWLSSVETRWHPEDYATRLAAHVWR</sequence>
<keyword evidence="3" id="KW-1185">Reference proteome</keyword>
<feature type="transmembrane region" description="Helical" evidence="1">
    <location>
        <begin position="9"/>
        <end position="31"/>
    </location>
</feature>
<dbReference type="Proteomes" id="UP001501697">
    <property type="component" value="Unassembled WGS sequence"/>
</dbReference>
<gene>
    <name evidence="2" type="ORF">GCM10022200_15880</name>
</gene>
<evidence type="ECO:0000313" key="3">
    <source>
        <dbReference type="Proteomes" id="UP001501697"/>
    </source>
</evidence>
<organism evidence="2 3">
    <name type="scientific">Microbacterium awajiense</name>
    <dbReference type="NCBI Taxonomy" id="415214"/>
    <lineage>
        <taxon>Bacteria</taxon>
        <taxon>Bacillati</taxon>
        <taxon>Actinomycetota</taxon>
        <taxon>Actinomycetes</taxon>
        <taxon>Micrococcales</taxon>
        <taxon>Microbacteriaceae</taxon>
        <taxon>Microbacterium</taxon>
    </lineage>
</organism>
<keyword evidence="1" id="KW-0472">Membrane</keyword>
<keyword evidence="1" id="KW-1133">Transmembrane helix</keyword>
<evidence type="ECO:0000256" key="1">
    <source>
        <dbReference type="SAM" id="Phobius"/>
    </source>
</evidence>
<protein>
    <submittedName>
        <fullName evidence="2">Uncharacterized protein</fullName>
    </submittedName>
</protein>
<evidence type="ECO:0000313" key="2">
    <source>
        <dbReference type="EMBL" id="GAA3633556.1"/>
    </source>
</evidence>
<proteinExistence type="predicted"/>